<dbReference type="GO" id="GO:0006935">
    <property type="term" value="P:chemotaxis"/>
    <property type="evidence" value="ECO:0007669"/>
    <property type="project" value="InterPro"/>
</dbReference>
<dbReference type="STRING" id="1026882.MAMP_02678"/>
<accession>F5SVW3</accession>
<reference evidence="2 3" key="1">
    <citation type="journal article" date="2011" name="J. Bacteriol.">
        <title>Draft genome sequence of Methylophaga aminisulfidivorans MP T.</title>
        <authorList>
            <person name="Han G.H."/>
            <person name="Kim W."/>
            <person name="Chun J."/>
            <person name="Kim S.W."/>
        </authorList>
    </citation>
    <scope>NUCLEOTIDE SEQUENCE [LARGE SCALE GENOMIC DNA]</scope>
    <source>
        <strain evidence="3">MP(T)</strain>
    </source>
</reference>
<gene>
    <name evidence="2" type="ORF">MAMP_02678</name>
</gene>
<protein>
    <recommendedName>
        <fullName evidence="1">CheW-like domain-containing protein</fullName>
    </recommendedName>
</protein>
<sequence length="85" mass="9790">MSSRKLLGIDETDQHRHIVIIESKKGLVGISVDEVVKITLLDLQNLVPVEQKNTLSPIYATLKHKQQLIILADFERCFNQMENYE</sequence>
<dbReference type="SUPFAM" id="SSF50341">
    <property type="entry name" value="CheW-like"/>
    <property type="match status" value="1"/>
</dbReference>
<organism evidence="2 3">
    <name type="scientific">Methylophaga aminisulfidivorans MP</name>
    <dbReference type="NCBI Taxonomy" id="1026882"/>
    <lineage>
        <taxon>Bacteria</taxon>
        <taxon>Pseudomonadati</taxon>
        <taxon>Pseudomonadota</taxon>
        <taxon>Gammaproteobacteria</taxon>
        <taxon>Thiotrichales</taxon>
        <taxon>Piscirickettsiaceae</taxon>
        <taxon>Methylophaga</taxon>
    </lineage>
</organism>
<name>F5SVW3_9GAMM</name>
<evidence type="ECO:0000313" key="3">
    <source>
        <dbReference type="Proteomes" id="UP000003544"/>
    </source>
</evidence>
<keyword evidence="3" id="KW-1185">Reference proteome</keyword>
<dbReference type="Gene3D" id="2.30.30.40">
    <property type="entry name" value="SH3 Domains"/>
    <property type="match status" value="1"/>
</dbReference>
<dbReference type="InterPro" id="IPR002545">
    <property type="entry name" value="CheW-lke_dom"/>
</dbReference>
<proteinExistence type="predicted"/>
<dbReference type="Pfam" id="PF01584">
    <property type="entry name" value="CheW"/>
    <property type="match status" value="1"/>
</dbReference>
<dbReference type="AlphaFoldDB" id="F5SVW3"/>
<dbReference type="PROSITE" id="PS50851">
    <property type="entry name" value="CHEW"/>
    <property type="match status" value="1"/>
</dbReference>
<dbReference type="GO" id="GO:0007165">
    <property type="term" value="P:signal transduction"/>
    <property type="evidence" value="ECO:0007669"/>
    <property type="project" value="InterPro"/>
</dbReference>
<dbReference type="Proteomes" id="UP000003544">
    <property type="component" value="Unassembled WGS sequence"/>
</dbReference>
<evidence type="ECO:0000313" key="2">
    <source>
        <dbReference type="EMBL" id="EGL55684.1"/>
    </source>
</evidence>
<dbReference type="EMBL" id="AFIG01000001">
    <property type="protein sequence ID" value="EGL55684.1"/>
    <property type="molecule type" value="Genomic_DNA"/>
</dbReference>
<dbReference type="InterPro" id="IPR036061">
    <property type="entry name" value="CheW-like_dom_sf"/>
</dbReference>
<dbReference type="Gene3D" id="2.40.50.180">
    <property type="entry name" value="CheA-289, Domain 4"/>
    <property type="match status" value="1"/>
</dbReference>
<comment type="caution">
    <text evidence="2">The sequence shown here is derived from an EMBL/GenBank/DDBJ whole genome shotgun (WGS) entry which is preliminary data.</text>
</comment>
<feature type="domain" description="CheW-like" evidence="1">
    <location>
        <begin position="1"/>
        <end position="83"/>
    </location>
</feature>
<evidence type="ECO:0000259" key="1">
    <source>
        <dbReference type="PROSITE" id="PS50851"/>
    </source>
</evidence>